<dbReference type="Gene3D" id="3.40.50.300">
    <property type="entry name" value="P-loop containing nucleotide triphosphate hydrolases"/>
    <property type="match status" value="1"/>
</dbReference>
<keyword evidence="2 3" id="KW-0067">ATP-binding</keyword>
<proteinExistence type="predicted"/>
<evidence type="ECO:0000313" key="8">
    <source>
        <dbReference type="Proteomes" id="UP000192727"/>
    </source>
</evidence>
<dbReference type="EMBL" id="CP020557">
    <property type="protein sequence ID" value="ARF67317.1"/>
    <property type="molecule type" value="Genomic_DNA"/>
</dbReference>
<dbReference type="InterPro" id="IPR027417">
    <property type="entry name" value="P-loop_NTPase"/>
</dbReference>
<organism evidence="7 8">
    <name type="scientific">Paenibacillus larvae subsp. pulvifaciens</name>
    <dbReference type="NCBI Taxonomy" id="1477"/>
    <lineage>
        <taxon>Bacteria</taxon>
        <taxon>Bacillati</taxon>
        <taxon>Bacillota</taxon>
        <taxon>Bacilli</taxon>
        <taxon>Bacillales</taxon>
        <taxon>Paenibacillaceae</taxon>
        <taxon>Paenibacillus</taxon>
    </lineage>
</organism>
<dbReference type="InterPro" id="IPR050206">
    <property type="entry name" value="FtsK/SpoIIIE/SftA"/>
</dbReference>
<evidence type="ECO:0000256" key="5">
    <source>
        <dbReference type="SAM" id="Phobius"/>
    </source>
</evidence>
<keyword evidence="5" id="KW-0472">Membrane</keyword>
<dbReference type="Pfam" id="PF01580">
    <property type="entry name" value="FtsK_SpoIIIE"/>
    <property type="match status" value="1"/>
</dbReference>
<keyword evidence="1 3" id="KW-0547">Nucleotide-binding</keyword>
<dbReference type="PANTHER" id="PTHR22683">
    <property type="entry name" value="SPORULATION PROTEIN RELATED"/>
    <property type="match status" value="1"/>
</dbReference>
<feature type="transmembrane region" description="Helical" evidence="5">
    <location>
        <begin position="52"/>
        <end position="74"/>
    </location>
</feature>
<evidence type="ECO:0000256" key="1">
    <source>
        <dbReference type="ARBA" id="ARBA00022741"/>
    </source>
</evidence>
<feature type="region of interest" description="Disordered" evidence="4">
    <location>
        <begin position="447"/>
        <end position="476"/>
    </location>
</feature>
<protein>
    <recommendedName>
        <fullName evidence="6">FtsK domain-containing protein</fullName>
    </recommendedName>
</protein>
<reference evidence="7 8" key="1">
    <citation type="submission" date="2017-03" db="EMBL/GenBank/DDBJ databases">
        <title>Paenibacillus larvae genome sequencing.</title>
        <authorList>
            <person name="Dingman D.W."/>
        </authorList>
    </citation>
    <scope>NUCLEOTIDE SEQUENCE [LARGE SCALE GENOMIC DNA]</scope>
    <source>
        <strain evidence="7 8">SAG 10367</strain>
    </source>
</reference>
<feature type="binding site" evidence="3">
    <location>
        <begin position="218"/>
        <end position="225"/>
    </location>
    <ligand>
        <name>ATP</name>
        <dbReference type="ChEBI" id="CHEBI:30616"/>
    </ligand>
</feature>
<dbReference type="Proteomes" id="UP000192727">
    <property type="component" value="Chromosome"/>
</dbReference>
<sequence>MGESSGMKGIRIIHGMKNLLWEIYAVLFAACFLIPLTIFLKNGYPELNSAIVIKSCIYSLIIAIVTGLFIWLLLRRLFVRLKDMQKLCRMLWNSRFFLTDSVNTPNMLTDKKEIKRKIAYFPKIYYKRDKKHIKVTIALDGSKFQKNFTELAETLEQMFFCDVVETQIKDGFIQYILLHDVQRDRLTIDNVTPNKYTIPLMKNLSWDIVRTPHALVVGGTGGGKSYFLFVLIEALLKMKAEVTICDIKQADLAELADTLPNVTYKEGGIISALRKASEEMMERYEYLRSLPNYTIGKDFSYYNLPPKFIIIDEYVALLESMKKSNKKSDKDARADRESFENCVSQIVLMGRQAGVFLILATQRPDAQYLSGNIRDQLGARISLGQMSTDGYKMTFGQVDKSFVNPTERGMGYICLDGTTPNVRKFVSPYVPPDHNFKEHIARLYEGEKQTKAVTAQQSERSGEPEGLTSGSNHRPS</sequence>
<dbReference type="PANTHER" id="PTHR22683:SF47">
    <property type="entry name" value="FTSK DOMAIN-CONTAINING PROTEIN YDCQ"/>
    <property type="match status" value="1"/>
</dbReference>
<keyword evidence="5" id="KW-0812">Transmembrane</keyword>
<dbReference type="GO" id="GO:0005524">
    <property type="term" value="F:ATP binding"/>
    <property type="evidence" value="ECO:0007669"/>
    <property type="project" value="UniProtKB-UniRule"/>
</dbReference>
<keyword evidence="5" id="KW-1133">Transmembrane helix</keyword>
<evidence type="ECO:0000256" key="4">
    <source>
        <dbReference type="SAM" id="MobiDB-lite"/>
    </source>
</evidence>
<dbReference type="InterPro" id="IPR002543">
    <property type="entry name" value="FtsK_dom"/>
</dbReference>
<dbReference type="PROSITE" id="PS50901">
    <property type="entry name" value="FTSK"/>
    <property type="match status" value="1"/>
</dbReference>
<dbReference type="GO" id="GO:0003677">
    <property type="term" value="F:DNA binding"/>
    <property type="evidence" value="ECO:0007669"/>
    <property type="project" value="InterPro"/>
</dbReference>
<name>A0A1V0UQD3_9BACL</name>
<evidence type="ECO:0000259" key="6">
    <source>
        <dbReference type="PROSITE" id="PS50901"/>
    </source>
</evidence>
<feature type="transmembrane region" description="Helical" evidence="5">
    <location>
        <begin position="21"/>
        <end position="40"/>
    </location>
</feature>
<gene>
    <name evidence="7" type="ORF">B7C51_04945</name>
</gene>
<evidence type="ECO:0000256" key="2">
    <source>
        <dbReference type="ARBA" id="ARBA00022840"/>
    </source>
</evidence>
<evidence type="ECO:0000256" key="3">
    <source>
        <dbReference type="PROSITE-ProRule" id="PRU00289"/>
    </source>
</evidence>
<feature type="domain" description="FtsK" evidence="6">
    <location>
        <begin position="201"/>
        <end position="392"/>
    </location>
</feature>
<accession>A0A1V0UQD3</accession>
<evidence type="ECO:0000313" key="7">
    <source>
        <dbReference type="EMBL" id="ARF67317.1"/>
    </source>
</evidence>
<dbReference type="AlphaFoldDB" id="A0A1V0UQD3"/>
<dbReference type="SUPFAM" id="SSF52540">
    <property type="entry name" value="P-loop containing nucleoside triphosphate hydrolases"/>
    <property type="match status" value="1"/>
</dbReference>